<accession>A0A382P5X8</accession>
<organism evidence="1">
    <name type="scientific">marine metagenome</name>
    <dbReference type="NCBI Taxonomy" id="408172"/>
    <lineage>
        <taxon>unclassified sequences</taxon>
        <taxon>metagenomes</taxon>
        <taxon>ecological metagenomes</taxon>
    </lineage>
</organism>
<dbReference type="EMBL" id="UINC01104240">
    <property type="protein sequence ID" value="SVC67241.1"/>
    <property type="molecule type" value="Genomic_DNA"/>
</dbReference>
<feature type="non-terminal residue" evidence="1">
    <location>
        <position position="1"/>
    </location>
</feature>
<gene>
    <name evidence="1" type="ORF">METZ01_LOCUS320095</name>
</gene>
<sequence length="281" mass="32710">VVLKAHIHILIQMRRTYWLKIFGVVRIMVEEECDEEKKEIIERLDESYICYNCGTEIYLCSHDDWLCHTCENSSDPAKFESYPNGGLSPGGVSTLLKGVKNSKFNPSELEHSDGRVRLLNKNQKNSNRECNLWAIEADLYSSDSLVDQILQHHPVFLLPYKHTRKLKRRIHEKFFPPLVSLNGRRNISSWENYSVIPEEWRNSGFWEDRNHYLRCSLLSLKKELFANNNKSNVVAMLVFGSGQYSEISWIPKCLRFDGSPITDILFFHRDSGDFNQSMDSA</sequence>
<protein>
    <submittedName>
        <fullName evidence="1">Uncharacterized protein</fullName>
    </submittedName>
</protein>
<dbReference type="AlphaFoldDB" id="A0A382P5X8"/>
<proteinExistence type="predicted"/>
<name>A0A382P5X8_9ZZZZ</name>
<evidence type="ECO:0000313" key="1">
    <source>
        <dbReference type="EMBL" id="SVC67241.1"/>
    </source>
</evidence>
<reference evidence="1" key="1">
    <citation type="submission" date="2018-05" db="EMBL/GenBank/DDBJ databases">
        <authorList>
            <person name="Lanie J.A."/>
            <person name="Ng W.-L."/>
            <person name="Kazmierczak K.M."/>
            <person name="Andrzejewski T.M."/>
            <person name="Davidsen T.M."/>
            <person name="Wayne K.J."/>
            <person name="Tettelin H."/>
            <person name="Glass J.I."/>
            <person name="Rusch D."/>
            <person name="Podicherti R."/>
            <person name="Tsui H.-C.T."/>
            <person name="Winkler M.E."/>
        </authorList>
    </citation>
    <scope>NUCLEOTIDE SEQUENCE</scope>
</reference>